<gene>
    <name evidence="4" type="ORF">GCM10011351_00270</name>
</gene>
<protein>
    <submittedName>
        <fullName evidence="4">2-hydroxyacid dehydrogenase</fullName>
    </submittedName>
</protein>
<dbReference type="RefSeq" id="WP_117152501.1">
    <property type="nucleotide sequence ID" value="NZ_BMLG01000001.1"/>
</dbReference>
<accession>A0A917WPD9</accession>
<evidence type="ECO:0000313" key="5">
    <source>
        <dbReference type="Proteomes" id="UP000618460"/>
    </source>
</evidence>
<dbReference type="PANTHER" id="PTHR43333:SF1">
    <property type="entry name" value="D-ISOMER SPECIFIC 2-HYDROXYACID DEHYDROGENASE NAD-BINDING DOMAIN-CONTAINING PROTEIN"/>
    <property type="match status" value="1"/>
</dbReference>
<dbReference type="InterPro" id="IPR036291">
    <property type="entry name" value="NAD(P)-bd_dom_sf"/>
</dbReference>
<keyword evidence="2" id="KW-0520">NAD</keyword>
<sequence length="310" mass="35119">MDIKRILVAGDLAHHIKNLIDIDTYKQAFRFLEEEQVTDDDLQWANAYVAFKPTVNFNFHNIKWVHSFGAGVDRFLFNREWNQEVLLTRTVCSFGQRISQYSLSYYLRDLQQHDFFKNNQAKKEWQPVTPDLIDGQKVVVYGTGEIGQEVAKMFAAFGMKVCGVSLSGKKKATFHDVYPVSEQQDVLSGTDLVINTLPLTEKTNGLFDEEVFEALTNAMFINVGRGASVVESALLKALEGENLRLAVLDVFKEEPLPEASRLWEQKNVIITPHISAVTTAEEAAECFVETLEKLENNEVLTNKVDTVKGY</sequence>
<dbReference type="Proteomes" id="UP000618460">
    <property type="component" value="Unassembled WGS sequence"/>
</dbReference>
<proteinExistence type="predicted"/>
<dbReference type="InterPro" id="IPR006140">
    <property type="entry name" value="D-isomer_DH_NAD-bd"/>
</dbReference>
<name>A0A917WPD9_9BACI</name>
<comment type="caution">
    <text evidence="4">The sequence shown here is derived from an EMBL/GenBank/DDBJ whole genome shotgun (WGS) entry which is preliminary data.</text>
</comment>
<reference evidence="4" key="1">
    <citation type="journal article" date="2014" name="Int. J. Syst. Evol. Microbiol.">
        <title>Complete genome sequence of Corynebacterium casei LMG S-19264T (=DSM 44701T), isolated from a smear-ripened cheese.</title>
        <authorList>
            <consortium name="US DOE Joint Genome Institute (JGI-PGF)"/>
            <person name="Walter F."/>
            <person name="Albersmeier A."/>
            <person name="Kalinowski J."/>
            <person name="Ruckert C."/>
        </authorList>
    </citation>
    <scope>NUCLEOTIDE SEQUENCE</scope>
    <source>
        <strain evidence="4">CGMCC 1.6333</strain>
    </source>
</reference>
<dbReference type="SUPFAM" id="SSF51735">
    <property type="entry name" value="NAD(P)-binding Rossmann-fold domains"/>
    <property type="match status" value="1"/>
</dbReference>
<dbReference type="OrthoDB" id="9805416at2"/>
<dbReference type="GO" id="GO:0051287">
    <property type="term" value="F:NAD binding"/>
    <property type="evidence" value="ECO:0007669"/>
    <property type="project" value="InterPro"/>
</dbReference>
<evidence type="ECO:0000313" key="4">
    <source>
        <dbReference type="EMBL" id="GGM18450.1"/>
    </source>
</evidence>
<dbReference type="GO" id="GO:0016491">
    <property type="term" value="F:oxidoreductase activity"/>
    <property type="evidence" value="ECO:0007669"/>
    <property type="project" value="UniProtKB-KW"/>
</dbReference>
<keyword evidence="1" id="KW-0560">Oxidoreductase</keyword>
<dbReference type="AlphaFoldDB" id="A0A917WPD9"/>
<dbReference type="EMBL" id="BMLG01000001">
    <property type="protein sequence ID" value="GGM18450.1"/>
    <property type="molecule type" value="Genomic_DNA"/>
</dbReference>
<evidence type="ECO:0000256" key="1">
    <source>
        <dbReference type="ARBA" id="ARBA00023002"/>
    </source>
</evidence>
<reference evidence="4" key="2">
    <citation type="submission" date="2020-09" db="EMBL/GenBank/DDBJ databases">
        <authorList>
            <person name="Sun Q."/>
            <person name="Zhou Y."/>
        </authorList>
    </citation>
    <scope>NUCLEOTIDE SEQUENCE</scope>
    <source>
        <strain evidence="4">CGMCC 1.6333</strain>
    </source>
</reference>
<feature type="domain" description="D-isomer specific 2-hydroxyacid dehydrogenase NAD-binding" evidence="3">
    <location>
        <begin position="108"/>
        <end position="275"/>
    </location>
</feature>
<dbReference type="Pfam" id="PF02826">
    <property type="entry name" value="2-Hacid_dh_C"/>
    <property type="match status" value="1"/>
</dbReference>
<dbReference type="PANTHER" id="PTHR43333">
    <property type="entry name" value="2-HACID_DH_C DOMAIN-CONTAINING PROTEIN"/>
    <property type="match status" value="1"/>
</dbReference>
<evidence type="ECO:0000256" key="2">
    <source>
        <dbReference type="ARBA" id="ARBA00023027"/>
    </source>
</evidence>
<organism evidence="4 5">
    <name type="scientific">Paraliobacillus quinghaiensis</name>
    <dbReference type="NCBI Taxonomy" id="470815"/>
    <lineage>
        <taxon>Bacteria</taxon>
        <taxon>Bacillati</taxon>
        <taxon>Bacillota</taxon>
        <taxon>Bacilli</taxon>
        <taxon>Bacillales</taxon>
        <taxon>Bacillaceae</taxon>
        <taxon>Paraliobacillus</taxon>
    </lineage>
</organism>
<keyword evidence="5" id="KW-1185">Reference proteome</keyword>
<evidence type="ECO:0000259" key="3">
    <source>
        <dbReference type="Pfam" id="PF02826"/>
    </source>
</evidence>
<dbReference type="CDD" id="cd05300">
    <property type="entry name" value="2-Hacid_dh_1"/>
    <property type="match status" value="1"/>
</dbReference>
<dbReference type="Gene3D" id="3.40.50.720">
    <property type="entry name" value="NAD(P)-binding Rossmann-like Domain"/>
    <property type="match status" value="2"/>
</dbReference>